<protein>
    <recommendedName>
        <fullName evidence="4">Cytochrome C oxidase subunit I</fullName>
    </recommendedName>
</protein>
<evidence type="ECO:0008006" key="4">
    <source>
        <dbReference type="Google" id="ProtNLM"/>
    </source>
</evidence>
<dbReference type="Proteomes" id="UP000216498">
    <property type="component" value="Unassembled WGS sequence"/>
</dbReference>
<feature type="transmembrane region" description="Helical" evidence="1">
    <location>
        <begin position="135"/>
        <end position="158"/>
    </location>
</feature>
<dbReference type="OrthoDB" id="2827525at2"/>
<feature type="transmembrane region" description="Helical" evidence="1">
    <location>
        <begin position="100"/>
        <end position="123"/>
    </location>
</feature>
<dbReference type="EMBL" id="NPMS01000007">
    <property type="protein sequence ID" value="OZU87973.1"/>
    <property type="molecule type" value="Genomic_DNA"/>
</dbReference>
<feature type="transmembrane region" description="Helical" evidence="1">
    <location>
        <begin position="310"/>
        <end position="333"/>
    </location>
</feature>
<proteinExistence type="predicted"/>
<reference evidence="2 3" key="1">
    <citation type="submission" date="2017-08" db="EMBL/GenBank/DDBJ databases">
        <title>Virgibacillus indicus sp. nov. and Virgibacillus profoundi sp. nov, two moderately halophilic bacteria isolated from marine sediment by using the Microfluidic Streak Plate.</title>
        <authorList>
            <person name="Xu B."/>
            <person name="Hu B."/>
            <person name="Wang J."/>
            <person name="Zhu Y."/>
            <person name="Huang L."/>
            <person name="Du W."/>
            <person name="Huang Y."/>
        </authorList>
    </citation>
    <scope>NUCLEOTIDE SEQUENCE [LARGE SCALE GENOMIC DNA]</scope>
    <source>
        <strain evidence="2 3">IO3-P2-C2</strain>
    </source>
</reference>
<feature type="transmembrane region" description="Helical" evidence="1">
    <location>
        <begin position="269"/>
        <end position="290"/>
    </location>
</feature>
<feature type="transmembrane region" description="Helical" evidence="1">
    <location>
        <begin position="210"/>
        <end position="232"/>
    </location>
</feature>
<accession>A0A265N7K9</accession>
<keyword evidence="1" id="KW-0812">Transmembrane</keyword>
<evidence type="ECO:0000256" key="1">
    <source>
        <dbReference type="SAM" id="Phobius"/>
    </source>
</evidence>
<sequence length="405" mass="46284">MPRIFVHFTFFFFMLTALSGVLMRAFPFYPGMSVPYSNILHAHSHLAILGWAFLGAFIIFLFICWPKINRKKEAIAVTCAVFVVSLLMFAAFIYQGYAVVSIVMSTLHIFVEYWTVSFIYRYIKKQHAEKRTANLFIKGALISLVFSSIGPYALAYISANGMKDSYLFDMAIYFYLHFQYNGWLTLFLFGLFIFLLYSNKIQFRSSLLHIGFWLYFIALIPGYFLSVLWADLGGLSEAVAVIGSIGQWAGVVCILLAVKQVWQKIGTSFSKLTVACIWIALALLFGKSTMELGLIFPSLSHLIYETRSVIIGYLHFTLLGFISIFILTQYQMIGILQPIRHTRNGFIIFFIGFILNELLLFYQALAEWINLPSTPFYTQNLLAASLLLLIGLVVLWISYTRKNIE</sequence>
<feature type="transmembrane region" description="Helical" evidence="1">
    <location>
        <begin position="238"/>
        <end position="257"/>
    </location>
</feature>
<feature type="transmembrane region" description="Helical" evidence="1">
    <location>
        <begin position="377"/>
        <end position="399"/>
    </location>
</feature>
<dbReference type="AlphaFoldDB" id="A0A265N7K9"/>
<keyword evidence="3" id="KW-1185">Reference proteome</keyword>
<dbReference type="RefSeq" id="WP_094886661.1">
    <property type="nucleotide sequence ID" value="NZ_NPMS01000007.1"/>
</dbReference>
<evidence type="ECO:0000313" key="2">
    <source>
        <dbReference type="EMBL" id="OZU87973.1"/>
    </source>
</evidence>
<feature type="transmembrane region" description="Helical" evidence="1">
    <location>
        <begin position="75"/>
        <end position="94"/>
    </location>
</feature>
<organism evidence="2 3">
    <name type="scientific">Virgibacillus indicus</name>
    <dbReference type="NCBI Taxonomy" id="2024554"/>
    <lineage>
        <taxon>Bacteria</taxon>
        <taxon>Bacillati</taxon>
        <taxon>Bacillota</taxon>
        <taxon>Bacilli</taxon>
        <taxon>Bacillales</taxon>
        <taxon>Bacillaceae</taxon>
        <taxon>Virgibacillus</taxon>
    </lineage>
</organism>
<keyword evidence="1" id="KW-0472">Membrane</keyword>
<keyword evidence="1" id="KW-1133">Transmembrane helix</keyword>
<feature type="transmembrane region" description="Helical" evidence="1">
    <location>
        <begin position="178"/>
        <end position="198"/>
    </location>
</feature>
<comment type="caution">
    <text evidence="2">The sequence shown here is derived from an EMBL/GenBank/DDBJ whole genome shotgun (WGS) entry which is preliminary data.</text>
</comment>
<name>A0A265N7K9_9BACI</name>
<feature type="transmembrane region" description="Helical" evidence="1">
    <location>
        <begin position="345"/>
        <end position="365"/>
    </location>
</feature>
<evidence type="ECO:0000313" key="3">
    <source>
        <dbReference type="Proteomes" id="UP000216498"/>
    </source>
</evidence>
<gene>
    <name evidence="2" type="ORF">CIL03_14825</name>
</gene>
<feature type="transmembrane region" description="Helical" evidence="1">
    <location>
        <begin position="43"/>
        <end position="63"/>
    </location>
</feature>